<feature type="disulfide bond" evidence="1">
    <location>
        <begin position="864"/>
        <end position="877"/>
    </location>
</feature>
<feature type="signal peptide" evidence="2">
    <location>
        <begin position="1"/>
        <end position="25"/>
    </location>
</feature>
<dbReference type="SUPFAM" id="SSF57184">
    <property type="entry name" value="Growth factor receptor domain"/>
    <property type="match status" value="7"/>
</dbReference>
<evidence type="ECO:0000256" key="1">
    <source>
        <dbReference type="PROSITE-ProRule" id="PRU00206"/>
    </source>
</evidence>
<dbReference type="InterPro" id="IPR001368">
    <property type="entry name" value="TNFR/NGFR_Cys_rich_reg"/>
</dbReference>
<evidence type="ECO:0000256" key="2">
    <source>
        <dbReference type="SAM" id="SignalP"/>
    </source>
</evidence>
<feature type="disulfide bond" evidence="1">
    <location>
        <begin position="1675"/>
        <end position="1693"/>
    </location>
</feature>
<dbReference type="PROSITE" id="PS00652">
    <property type="entry name" value="TNFR_NGFR_1"/>
    <property type="match status" value="1"/>
</dbReference>
<feature type="domain" description="TNFR-Cys" evidence="3">
    <location>
        <begin position="587"/>
        <end position="627"/>
    </location>
</feature>
<dbReference type="Proteomes" id="UP001162640">
    <property type="component" value="Unassembled WGS sequence"/>
</dbReference>
<proteinExistence type="predicted"/>
<evidence type="ECO:0000259" key="3">
    <source>
        <dbReference type="PROSITE" id="PS50050"/>
    </source>
</evidence>
<accession>A0A9W7BYS8</accession>
<feature type="repeat" description="TNFR-Cys" evidence="1">
    <location>
        <begin position="847"/>
        <end position="885"/>
    </location>
</feature>
<dbReference type="PANTHER" id="PTHR46967:SF2">
    <property type="entry name" value="SUSHI, VON WILLEBRAND FACTOR TYPE A, EGF AND PENTRAXIN DOMAIN-CONTAINING PROTEIN 1-LIKE"/>
    <property type="match status" value="1"/>
</dbReference>
<feature type="domain" description="TNFR-Cys" evidence="3">
    <location>
        <begin position="847"/>
        <end position="885"/>
    </location>
</feature>
<feature type="repeat" description="TNFR-Cys" evidence="1">
    <location>
        <begin position="587"/>
        <end position="627"/>
    </location>
</feature>
<dbReference type="SMART" id="SM00208">
    <property type="entry name" value="TNFR"/>
    <property type="match status" value="9"/>
</dbReference>
<gene>
    <name evidence="4" type="ORF">TL16_g13096</name>
</gene>
<feature type="disulfide bond" evidence="1">
    <location>
        <begin position="588"/>
        <end position="603"/>
    </location>
</feature>
<dbReference type="InterPro" id="IPR009030">
    <property type="entry name" value="Growth_fac_rcpt_cys_sf"/>
</dbReference>
<feature type="disulfide bond" evidence="1">
    <location>
        <begin position="606"/>
        <end position="619"/>
    </location>
</feature>
<feature type="domain" description="TNFR-Cys" evidence="3">
    <location>
        <begin position="1655"/>
        <end position="1693"/>
    </location>
</feature>
<dbReference type="InterPro" id="IPR006212">
    <property type="entry name" value="Furin_repeat"/>
</dbReference>
<feature type="disulfide bond" evidence="1">
    <location>
        <begin position="609"/>
        <end position="627"/>
    </location>
</feature>
<sequence>MVHRSALNSMLSLLFLLDLFPQALSSITLSGSNTGPCYVNGDCFGAAATGIGEECTFTFSETKGFTSTRFRSQTVSNSCQPDTVCNYCNVHGMLDVDSYHYCGFIGPSGVVTTGEEIKWTDSATSVHQGNTFEICLGDPCIASTSPDDDGSDSSSANFYCINGGSVGGVPGSCTCNFCDVGFQGQHCADFVVRDVDTPLDLFNALSNFDTGTGSVGQDIVSAGTNIRVEPGEYTGKAPNPSALGYEMYWVEHLHFNLLCGGEPHGCVLDGAIKAYGGRFTLELCKLQNNVGPYGGAVYMSGTADIYTTVFLDNRGGSDAYYTNAPAPNDISVTYDGLAEVHSTCPPRWSGTPEIGIALDAGVWDHATSASLHDSVASCLACGLGTQLVDDGEHANEHDSAEDCRECNPGFFSNNPEGADSCEKCEDGLISPSGASACGACPSGYDCRGGSTVMCDAGMYSNGDTVGCASCERGFYCPGATDHHRCYPGSYQPEVNQTSCLACPAGKYQENYGREACDDCPAGYFCPERTVDPIACGSVALFCQINSGQVLTAAEGYYTTPLTSEATKREDQAICEVCFACNGGVKNACDVRLTYSDEEGAASCSTCTICGIGQYISQECTKIQDRQCTQCIMGSVSMGDSTSCTNCRDEGEGSYSDVPFASSCKTAPAGYRPNSSQDGIEKCAVGKFSSGAKNECDPCDGDGQYGDEEGLAACKTASAGTKQTLYRRGVESCQLGSTSSGAQDECTSCNGNGQYADELGLSACKLSPAGKKPTSDRQSIVSCDLGYSSFGAQDECTSCNDNGQYADETGLAACKTASAGKKPTSNRQGTEVCPAGTYSIGGADECSTCGEGERSEEGAAGCSTCSTCVPGKYKISGCSADTETQCGDCLKGKAYMGGEATSCTECNSDGRYSDEDGASICKTAPAGSKPTSNRQGTEGCLAGTYSVGGADDCSNCESGKYSSAGAVGCTSAATCGAGKFVKTPSTTTTDTECEDCAVGKASAGGQSSCEECEVGNVAPIQGKASCNYCGAGKYASSTTNSCQSCQLSTYSVGGTSSCLTCNANAYSDTAGATVCKFCSAGQVPSSERKSCVNCIAGEFSSIGDTTCSQCLAGLYSSSGSGVCSYCDPGTYSTAASSTCTLCPGGQVSSNGAASCGDCVAGKYDDGNNVCQPCPAGSFSSAGSTACDSSCPAGTYGKMGETSCSDCEAGKFAALGAASCELCLAGTYSGSRAGECSICAAGKVSSAGATECNPCEGGFYSHQQSSSCSMCTSGKYSEDEAGVCSVCVAGRYSGTGASSCGICAAGKYSQLVSETEGASSCTDCDSGKFSSEGSESCAGSCLPGTYGGPGSSVCVDCGAGTYSEAGADSCINCPGGKYSGAKAGLCVNCVAGKFSGNAAALCETCVAGQGYVSSEGQSQCDYCGAGKHADSESNTCVNCNKGKFSTGGSNTCEDCEAGRRSDAGASSCNPCEPGEIAIDQVCTKCAKGEYAGFGAETCSPCDGEGEYSDEEGAGSCLSAPAGRKPSMNREFTMPCPTGRYSLGGKTECTVCSEGTYSSSEGAVGCTAASTCGAGMRIKTESTTISDTECDDCAVGKASAGGLNTCGECTGEGEYSDETGLSACKTAPAGSKPNAYHTGVALCPAGRFSVGGATLCAECKSGETSDAGAAGCRPCLTCGLGEYQIAECTADTETRCGDCVAGKASMGGAVSECTRCDGLGQYSEAKASVCKIAPAGYKPEETDDGLKTGTKICPKNTFSIGAADECTACADGGHSNPGESSCEKCSTGKYYDGPTNACKLCPAGRYTATGGVDLEACIACDDGFYSSSPGASNCLTCDPGKYTNTEQTNCLLCPDGKISGVASSECTVCEIGKFADKEGSVECKFCNDEEVLMGSTTAGNSTASKSGCICDKGEYENHETATCKKVRRHQAMLSIL</sequence>
<evidence type="ECO:0000313" key="4">
    <source>
        <dbReference type="EMBL" id="GMH95183.1"/>
    </source>
</evidence>
<feature type="repeat" description="TNFR-Cys" evidence="1">
    <location>
        <begin position="1655"/>
        <end position="1693"/>
    </location>
</feature>
<comment type="caution">
    <text evidence="4">The sequence shown here is derived from an EMBL/GenBank/DDBJ whole genome shotgun (WGS) entry which is preliminary data.</text>
</comment>
<protein>
    <recommendedName>
        <fullName evidence="3">TNFR-Cys domain-containing protein</fullName>
    </recommendedName>
</protein>
<dbReference type="SMART" id="SM01411">
    <property type="entry name" value="Ephrin_rec_like"/>
    <property type="match status" value="25"/>
</dbReference>
<keyword evidence="2" id="KW-0732">Signal</keyword>
<dbReference type="SMART" id="SM00261">
    <property type="entry name" value="FU"/>
    <property type="match status" value="5"/>
</dbReference>
<feature type="disulfide bond" evidence="1">
    <location>
        <begin position="1672"/>
        <end position="1685"/>
    </location>
</feature>
<evidence type="ECO:0000313" key="5">
    <source>
        <dbReference type="Proteomes" id="UP001162640"/>
    </source>
</evidence>
<dbReference type="Gene3D" id="2.10.50.10">
    <property type="entry name" value="Tumor Necrosis Factor Receptor, subunit A, domain 2"/>
    <property type="match status" value="10"/>
</dbReference>
<organism evidence="4 5">
    <name type="scientific">Triparma laevis f. inornata</name>
    <dbReference type="NCBI Taxonomy" id="1714386"/>
    <lineage>
        <taxon>Eukaryota</taxon>
        <taxon>Sar</taxon>
        <taxon>Stramenopiles</taxon>
        <taxon>Ochrophyta</taxon>
        <taxon>Bolidophyceae</taxon>
        <taxon>Parmales</taxon>
        <taxon>Triparmaceae</taxon>
        <taxon>Triparma</taxon>
    </lineage>
</organism>
<keyword evidence="1" id="KW-1015">Disulfide bond</keyword>
<feature type="chain" id="PRO_5040863554" description="TNFR-Cys domain-containing protein" evidence="2">
    <location>
        <begin position="26"/>
        <end position="1933"/>
    </location>
</feature>
<name>A0A9W7BYS8_9STRA</name>
<comment type="caution">
    <text evidence="1">Lacks conserved residue(s) required for the propagation of feature annotation.</text>
</comment>
<dbReference type="Pfam" id="PF00020">
    <property type="entry name" value="TNFR_c6"/>
    <property type="match status" value="2"/>
</dbReference>
<dbReference type="PROSITE" id="PS50050">
    <property type="entry name" value="TNFR_NGFR_2"/>
    <property type="match status" value="3"/>
</dbReference>
<dbReference type="PANTHER" id="PTHR46967">
    <property type="entry name" value="INSULIN-LIKE GROWTH FACTOR BINDING PROTEIN,N-TERMINAL"/>
    <property type="match status" value="1"/>
</dbReference>
<reference evidence="5" key="1">
    <citation type="journal article" date="2023" name="Commun. Biol.">
        <title>Genome analysis of Parmales, the sister group of diatoms, reveals the evolutionary specialization of diatoms from phago-mixotrophs to photoautotrophs.</title>
        <authorList>
            <person name="Ban H."/>
            <person name="Sato S."/>
            <person name="Yoshikawa S."/>
            <person name="Yamada K."/>
            <person name="Nakamura Y."/>
            <person name="Ichinomiya M."/>
            <person name="Sato N."/>
            <person name="Blanc-Mathieu R."/>
            <person name="Endo H."/>
            <person name="Kuwata A."/>
            <person name="Ogata H."/>
        </authorList>
    </citation>
    <scope>NUCLEOTIDE SEQUENCE [LARGE SCALE GENOMIC DNA]</scope>
</reference>
<dbReference type="EMBL" id="BLQM01000592">
    <property type="protein sequence ID" value="GMH95183.1"/>
    <property type="molecule type" value="Genomic_DNA"/>
</dbReference>
<feature type="disulfide bond" evidence="1">
    <location>
        <begin position="867"/>
        <end position="885"/>
    </location>
</feature>